<name>A0A3D9HGX1_9FLAO</name>
<evidence type="ECO:0000256" key="2">
    <source>
        <dbReference type="ARBA" id="ARBA00022679"/>
    </source>
</evidence>
<organism evidence="5 6">
    <name type="scientific">Seonamhaeicola aphaedonensis</name>
    <dbReference type="NCBI Taxonomy" id="1461338"/>
    <lineage>
        <taxon>Bacteria</taxon>
        <taxon>Pseudomonadati</taxon>
        <taxon>Bacteroidota</taxon>
        <taxon>Flavobacteriia</taxon>
        <taxon>Flavobacteriales</taxon>
        <taxon>Flavobacteriaceae</taxon>
    </lineage>
</organism>
<protein>
    <submittedName>
        <fullName evidence="5">3-oxoacyl-(Acyl-carrier-protein) synthase</fullName>
    </submittedName>
</protein>
<dbReference type="GO" id="GO:0006633">
    <property type="term" value="P:fatty acid biosynthetic process"/>
    <property type="evidence" value="ECO:0007669"/>
    <property type="project" value="TreeGrafter"/>
</dbReference>
<dbReference type="Gene3D" id="3.40.47.10">
    <property type="match status" value="1"/>
</dbReference>
<feature type="domain" description="Ketosynthase family 3 (KS3)" evidence="4">
    <location>
        <begin position="5"/>
        <end position="387"/>
    </location>
</feature>
<dbReference type="PROSITE" id="PS52004">
    <property type="entry name" value="KS3_2"/>
    <property type="match status" value="1"/>
</dbReference>
<evidence type="ECO:0000256" key="3">
    <source>
        <dbReference type="RuleBase" id="RU003694"/>
    </source>
</evidence>
<dbReference type="Proteomes" id="UP000256629">
    <property type="component" value="Unassembled WGS sequence"/>
</dbReference>
<dbReference type="Pfam" id="PF02801">
    <property type="entry name" value="Ketoacyl-synt_C"/>
    <property type="match status" value="1"/>
</dbReference>
<comment type="caution">
    <text evidence="5">The sequence shown here is derived from an EMBL/GenBank/DDBJ whole genome shotgun (WGS) entry which is preliminary data.</text>
</comment>
<keyword evidence="2 3" id="KW-0808">Transferase</keyword>
<dbReference type="InterPro" id="IPR000794">
    <property type="entry name" value="Beta-ketoacyl_synthase"/>
</dbReference>
<dbReference type="InterPro" id="IPR014030">
    <property type="entry name" value="Ketoacyl_synth_N"/>
</dbReference>
<dbReference type="InterPro" id="IPR020841">
    <property type="entry name" value="PKS_Beta-ketoAc_synthase_dom"/>
</dbReference>
<dbReference type="PANTHER" id="PTHR11712">
    <property type="entry name" value="POLYKETIDE SYNTHASE-RELATED"/>
    <property type="match status" value="1"/>
</dbReference>
<evidence type="ECO:0000259" key="4">
    <source>
        <dbReference type="PROSITE" id="PS52004"/>
    </source>
</evidence>
<evidence type="ECO:0000313" key="5">
    <source>
        <dbReference type="EMBL" id="RED48772.1"/>
    </source>
</evidence>
<proteinExistence type="inferred from homology"/>
<keyword evidence="6" id="KW-1185">Reference proteome</keyword>
<gene>
    <name evidence="5" type="ORF">DFQ02_103102</name>
</gene>
<dbReference type="SUPFAM" id="SSF53901">
    <property type="entry name" value="Thiolase-like"/>
    <property type="match status" value="1"/>
</dbReference>
<reference evidence="5 6" key="1">
    <citation type="submission" date="2018-07" db="EMBL/GenBank/DDBJ databases">
        <title>Genomic Encyclopedia of Type Strains, Phase III (KMG-III): the genomes of soil and plant-associated and newly described type strains.</title>
        <authorList>
            <person name="Whitman W."/>
        </authorList>
    </citation>
    <scope>NUCLEOTIDE SEQUENCE [LARGE SCALE GENOMIC DNA]</scope>
    <source>
        <strain evidence="5 6">CECT 8487</strain>
    </source>
</reference>
<comment type="similarity">
    <text evidence="1 3">Belongs to the thiolase-like superfamily. Beta-ketoacyl-ACP synthases family.</text>
</comment>
<accession>A0A3D9HGX1</accession>
<dbReference type="InterPro" id="IPR014031">
    <property type="entry name" value="Ketoacyl_synth_C"/>
</dbReference>
<dbReference type="Pfam" id="PF00109">
    <property type="entry name" value="ketoacyl-synt"/>
    <property type="match status" value="1"/>
</dbReference>
<dbReference type="GO" id="GO:0004315">
    <property type="term" value="F:3-oxoacyl-[acyl-carrier-protein] synthase activity"/>
    <property type="evidence" value="ECO:0007669"/>
    <property type="project" value="TreeGrafter"/>
</dbReference>
<evidence type="ECO:0000256" key="1">
    <source>
        <dbReference type="ARBA" id="ARBA00008467"/>
    </source>
</evidence>
<dbReference type="AlphaFoldDB" id="A0A3D9HGX1"/>
<dbReference type="InterPro" id="IPR016039">
    <property type="entry name" value="Thiolase-like"/>
</dbReference>
<dbReference type="EMBL" id="QRDX01000003">
    <property type="protein sequence ID" value="RED48772.1"/>
    <property type="molecule type" value="Genomic_DNA"/>
</dbReference>
<sequence length="388" mass="42381">MKKMYKPISITAVASISSLGKNHEEVWKNYKNNNHCILEKIFQGNSALVASISEDNKKEIEKLKLSDSKYKSLDDTVLYAIYASREAVKQAGWKSSENFGINIGSSRGATSLFENYHKSFLKNNKAKTLSSPTTTLGNIASWVAHDLQTQGPEISHSITCSTALHALLNGIAWINSGMCNKFLVGGSEAPLTPFTIAQMQALKIYANNNEDYPCKALDLSKNHNTMVLGEGAAMVCLEEGEKDNALATIKGIGYATEILEHNISISSDAQCFQRSMKMALGDFPAEDIDVIVMHAPGTIKGDLSEYKAIEAIFKNDLPAVTSNKWKIGHTFGASGTLSLELAILMLQQQQFIEIPYLKNQKQPKKIKNVLVNAVGFGGNAVSILLSKL</sequence>
<dbReference type="SMART" id="SM00825">
    <property type="entry name" value="PKS_KS"/>
    <property type="match status" value="1"/>
</dbReference>
<evidence type="ECO:0000313" key="6">
    <source>
        <dbReference type="Proteomes" id="UP000256629"/>
    </source>
</evidence>
<dbReference type="PANTHER" id="PTHR11712:SF336">
    <property type="entry name" value="3-OXOACYL-[ACYL-CARRIER-PROTEIN] SYNTHASE, MITOCHONDRIAL"/>
    <property type="match status" value="1"/>
</dbReference>